<dbReference type="InterPro" id="IPR004358">
    <property type="entry name" value="Sig_transdc_His_kin-like_C"/>
</dbReference>
<dbReference type="InterPro" id="IPR036890">
    <property type="entry name" value="HATPase_C_sf"/>
</dbReference>
<dbReference type="GO" id="GO:0000155">
    <property type="term" value="F:phosphorelay sensor kinase activity"/>
    <property type="evidence" value="ECO:0007669"/>
    <property type="project" value="TreeGrafter"/>
</dbReference>
<dbReference type="PANTHER" id="PTHR44936:SF10">
    <property type="entry name" value="SENSOR PROTEIN RSTB"/>
    <property type="match status" value="1"/>
</dbReference>
<feature type="domain" description="Histidine kinase" evidence="7">
    <location>
        <begin position="1"/>
        <end position="143"/>
    </location>
</feature>
<protein>
    <recommendedName>
        <fullName evidence="2">histidine kinase</fullName>
        <ecNumber evidence="2">2.7.13.3</ecNumber>
    </recommendedName>
</protein>
<evidence type="ECO:0000256" key="3">
    <source>
        <dbReference type="ARBA" id="ARBA00022679"/>
    </source>
</evidence>
<evidence type="ECO:0000256" key="1">
    <source>
        <dbReference type="ARBA" id="ARBA00000085"/>
    </source>
</evidence>
<evidence type="ECO:0000256" key="4">
    <source>
        <dbReference type="ARBA" id="ARBA00022741"/>
    </source>
</evidence>
<dbReference type="GO" id="GO:0005886">
    <property type="term" value="C:plasma membrane"/>
    <property type="evidence" value="ECO:0007669"/>
    <property type="project" value="TreeGrafter"/>
</dbReference>
<dbReference type="PANTHER" id="PTHR44936">
    <property type="entry name" value="SENSOR PROTEIN CREC"/>
    <property type="match status" value="1"/>
</dbReference>
<reference evidence="8" key="1">
    <citation type="submission" date="2019-08" db="EMBL/GenBank/DDBJ databases">
        <authorList>
            <person name="Kucharzyk K."/>
            <person name="Murdoch R.W."/>
            <person name="Higgins S."/>
            <person name="Loffler F."/>
        </authorList>
    </citation>
    <scope>NUCLEOTIDE SEQUENCE</scope>
</reference>
<gene>
    <name evidence="8" type="primary">sasA_344</name>
    <name evidence="8" type="ORF">SDC9_204347</name>
</gene>
<comment type="catalytic activity">
    <reaction evidence="1">
        <text>ATP + protein L-histidine = ADP + protein N-phospho-L-histidine.</text>
        <dbReference type="EC" id="2.7.13.3"/>
    </reaction>
</comment>
<comment type="caution">
    <text evidence="8">The sequence shown here is derived from an EMBL/GenBank/DDBJ whole genome shotgun (WGS) entry which is preliminary data.</text>
</comment>
<dbReference type="GO" id="GO:0005524">
    <property type="term" value="F:ATP binding"/>
    <property type="evidence" value="ECO:0007669"/>
    <property type="project" value="UniProtKB-KW"/>
</dbReference>
<evidence type="ECO:0000259" key="7">
    <source>
        <dbReference type="PROSITE" id="PS50109"/>
    </source>
</evidence>
<evidence type="ECO:0000256" key="6">
    <source>
        <dbReference type="ARBA" id="ARBA00022840"/>
    </source>
</evidence>
<proteinExistence type="predicted"/>
<keyword evidence="4" id="KW-0547">Nucleotide-binding</keyword>
<dbReference type="AlphaFoldDB" id="A0A645IZR8"/>
<dbReference type="PRINTS" id="PR00344">
    <property type="entry name" value="BCTRLSENSOR"/>
</dbReference>
<dbReference type="PROSITE" id="PS50109">
    <property type="entry name" value="HIS_KIN"/>
    <property type="match status" value="1"/>
</dbReference>
<sequence>MESVDLIGLAAEECARIDADLEMQTDGPLEVQGIAKLLRRAVRNLLENARRYSEGEITLSLSRQDGMALIRVEDHGPGVPKAQRERIFEKFYRLPGASERSGGVGLGLSLVRSIAERHGGTVHCEARQDGRSGASFVICLPLS</sequence>
<keyword evidence="3 8" id="KW-0808">Transferase</keyword>
<name>A0A645IZR8_9ZZZZ</name>
<dbReference type="Gene3D" id="3.30.565.10">
    <property type="entry name" value="Histidine kinase-like ATPase, C-terminal domain"/>
    <property type="match status" value="1"/>
</dbReference>
<organism evidence="8">
    <name type="scientific">bioreactor metagenome</name>
    <dbReference type="NCBI Taxonomy" id="1076179"/>
    <lineage>
        <taxon>unclassified sequences</taxon>
        <taxon>metagenomes</taxon>
        <taxon>ecological metagenomes</taxon>
    </lineage>
</organism>
<dbReference type="EMBL" id="VSSQ01127249">
    <property type="protein sequence ID" value="MPN56657.1"/>
    <property type="molecule type" value="Genomic_DNA"/>
</dbReference>
<evidence type="ECO:0000256" key="5">
    <source>
        <dbReference type="ARBA" id="ARBA00022777"/>
    </source>
</evidence>
<dbReference type="SMART" id="SM00387">
    <property type="entry name" value="HATPase_c"/>
    <property type="match status" value="1"/>
</dbReference>
<dbReference type="InterPro" id="IPR005467">
    <property type="entry name" value="His_kinase_dom"/>
</dbReference>
<evidence type="ECO:0000256" key="2">
    <source>
        <dbReference type="ARBA" id="ARBA00012438"/>
    </source>
</evidence>
<dbReference type="EC" id="2.7.13.3" evidence="2"/>
<accession>A0A645IZR8</accession>
<dbReference type="SUPFAM" id="SSF55874">
    <property type="entry name" value="ATPase domain of HSP90 chaperone/DNA topoisomerase II/histidine kinase"/>
    <property type="match status" value="1"/>
</dbReference>
<dbReference type="CDD" id="cd00075">
    <property type="entry name" value="HATPase"/>
    <property type="match status" value="1"/>
</dbReference>
<keyword evidence="6" id="KW-0067">ATP-binding</keyword>
<dbReference type="InterPro" id="IPR050980">
    <property type="entry name" value="2C_sensor_his_kinase"/>
</dbReference>
<keyword evidence="5 8" id="KW-0418">Kinase</keyword>
<evidence type="ECO:0000313" key="8">
    <source>
        <dbReference type="EMBL" id="MPN56657.1"/>
    </source>
</evidence>
<dbReference type="InterPro" id="IPR003594">
    <property type="entry name" value="HATPase_dom"/>
</dbReference>
<dbReference type="Pfam" id="PF02518">
    <property type="entry name" value="HATPase_c"/>
    <property type="match status" value="1"/>
</dbReference>